<dbReference type="Pfam" id="PF04336">
    <property type="entry name" value="ACP_PD"/>
    <property type="match status" value="1"/>
</dbReference>
<gene>
    <name evidence="4" type="ORF">CHX27_12625</name>
</gene>
<keyword evidence="2" id="KW-0378">Hydrolase</keyword>
<dbReference type="OrthoDB" id="8442777at2"/>
<evidence type="ECO:0000256" key="3">
    <source>
        <dbReference type="ARBA" id="ARBA00023098"/>
    </source>
</evidence>
<dbReference type="EMBL" id="NOXX01000216">
    <property type="protein sequence ID" value="OYQ42003.1"/>
    <property type="molecule type" value="Genomic_DNA"/>
</dbReference>
<dbReference type="GO" id="GO:0008770">
    <property type="term" value="F:[acyl-carrier-protein] phosphodiesterase activity"/>
    <property type="evidence" value="ECO:0007669"/>
    <property type="project" value="InterPro"/>
</dbReference>
<evidence type="ECO:0000256" key="1">
    <source>
        <dbReference type="ARBA" id="ARBA00022516"/>
    </source>
</evidence>
<dbReference type="PANTHER" id="PTHR38764:SF1">
    <property type="entry name" value="ACYL CARRIER PROTEIN PHOSPHODIESTERASE"/>
    <property type="match status" value="1"/>
</dbReference>
<reference evidence="4 5" key="1">
    <citation type="submission" date="2017-07" db="EMBL/GenBank/DDBJ databases">
        <title>Flavobacterium cyanobacteriorum sp. nov., isolated from cyanobacterial aggregates in a eutrophic lake.</title>
        <authorList>
            <person name="Cai H."/>
        </authorList>
    </citation>
    <scope>NUCLEOTIDE SEQUENCE [LARGE SCALE GENOMIC DNA]</scope>
    <source>
        <strain evidence="4 5">TH167</strain>
    </source>
</reference>
<dbReference type="PANTHER" id="PTHR38764">
    <property type="entry name" value="ACYL CARRIER PROTEIN PHOSPHODIESTERASE"/>
    <property type="match status" value="1"/>
</dbReference>
<dbReference type="AlphaFoldDB" id="A0A255ZKE5"/>
<proteinExistence type="predicted"/>
<keyword evidence="3" id="KW-0443">Lipid metabolism</keyword>
<accession>A0A255ZKE5</accession>
<dbReference type="RefSeq" id="WP_094487121.1">
    <property type="nucleotide sequence ID" value="NZ_NOXX01000216.1"/>
</dbReference>
<dbReference type="InterPro" id="IPR007431">
    <property type="entry name" value="ACP_PD"/>
</dbReference>
<keyword evidence="1" id="KW-0444">Lipid biosynthesis</keyword>
<evidence type="ECO:0000313" key="4">
    <source>
        <dbReference type="EMBL" id="OYQ42003.1"/>
    </source>
</evidence>
<keyword evidence="5" id="KW-1185">Reference proteome</keyword>
<comment type="caution">
    <text evidence="4">The sequence shown here is derived from an EMBL/GenBank/DDBJ whole genome shotgun (WGS) entry which is preliminary data.</text>
</comment>
<name>A0A255ZKE5_9FLAO</name>
<evidence type="ECO:0000256" key="2">
    <source>
        <dbReference type="ARBA" id="ARBA00022801"/>
    </source>
</evidence>
<organism evidence="4 5">
    <name type="scientific">Flavobacterium aurantiibacter</name>
    <dbReference type="NCBI Taxonomy" id="2023067"/>
    <lineage>
        <taxon>Bacteria</taxon>
        <taxon>Pseudomonadati</taxon>
        <taxon>Bacteroidota</taxon>
        <taxon>Flavobacteriia</taxon>
        <taxon>Flavobacteriales</taxon>
        <taxon>Flavobacteriaceae</taxon>
        <taxon>Flavobacterium</taxon>
    </lineage>
</organism>
<sequence length="194" mass="22821">MNFLAHLYLSGSDTEVQLGNFLAEGIRTKAYLDFPEGVQRGILLHREIDTFTDAHPIFRQSTKRLHKSYHHYAPVIVDLYYDHFLAKNWSVYSQKPLNEVVQNFYNLLNKNAELFTVKAKSIVPYMIKYNWLLSYESINGLSNIFRQMDARTKFLSGMSSATEELTADYFLFEEEFTKFFPEIQLFCEKKLNEL</sequence>
<protein>
    <submittedName>
        <fullName evidence="4">ACP phosphodiesterase</fullName>
    </submittedName>
</protein>
<dbReference type="GO" id="GO:0006633">
    <property type="term" value="P:fatty acid biosynthetic process"/>
    <property type="evidence" value="ECO:0007669"/>
    <property type="project" value="InterPro"/>
</dbReference>
<evidence type="ECO:0000313" key="5">
    <source>
        <dbReference type="Proteomes" id="UP000216035"/>
    </source>
</evidence>
<dbReference type="Proteomes" id="UP000216035">
    <property type="component" value="Unassembled WGS sequence"/>
</dbReference>
<dbReference type="PIRSF" id="PIRSF011489">
    <property type="entry name" value="DUF479"/>
    <property type="match status" value="1"/>
</dbReference>